<accession>A0ACB9LGJ9</accession>
<keyword evidence="2" id="KW-1185">Reference proteome</keyword>
<organism evidence="1 2">
    <name type="scientific">Bauhinia variegata</name>
    <name type="common">Purple orchid tree</name>
    <name type="synonym">Phanera variegata</name>
    <dbReference type="NCBI Taxonomy" id="167791"/>
    <lineage>
        <taxon>Eukaryota</taxon>
        <taxon>Viridiplantae</taxon>
        <taxon>Streptophyta</taxon>
        <taxon>Embryophyta</taxon>
        <taxon>Tracheophyta</taxon>
        <taxon>Spermatophyta</taxon>
        <taxon>Magnoliopsida</taxon>
        <taxon>eudicotyledons</taxon>
        <taxon>Gunneridae</taxon>
        <taxon>Pentapetalae</taxon>
        <taxon>rosids</taxon>
        <taxon>fabids</taxon>
        <taxon>Fabales</taxon>
        <taxon>Fabaceae</taxon>
        <taxon>Cercidoideae</taxon>
        <taxon>Cercideae</taxon>
        <taxon>Bauhiniinae</taxon>
        <taxon>Bauhinia</taxon>
    </lineage>
</organism>
<proteinExistence type="predicted"/>
<evidence type="ECO:0000313" key="2">
    <source>
        <dbReference type="Proteomes" id="UP000828941"/>
    </source>
</evidence>
<protein>
    <submittedName>
        <fullName evidence="1">Uncharacterized protein</fullName>
    </submittedName>
</protein>
<comment type="caution">
    <text evidence="1">The sequence shown here is derived from an EMBL/GenBank/DDBJ whole genome shotgun (WGS) entry which is preliminary data.</text>
</comment>
<reference evidence="1 2" key="1">
    <citation type="journal article" date="2022" name="DNA Res.">
        <title>Chromosomal-level genome assembly of the orchid tree Bauhinia variegata (Leguminosae; Cercidoideae) supports the allotetraploid origin hypothesis of Bauhinia.</title>
        <authorList>
            <person name="Zhong Y."/>
            <person name="Chen Y."/>
            <person name="Zheng D."/>
            <person name="Pang J."/>
            <person name="Liu Y."/>
            <person name="Luo S."/>
            <person name="Meng S."/>
            <person name="Qian L."/>
            <person name="Wei D."/>
            <person name="Dai S."/>
            <person name="Zhou R."/>
        </authorList>
    </citation>
    <scope>NUCLEOTIDE SEQUENCE [LARGE SCALE GENOMIC DNA]</scope>
    <source>
        <strain evidence="1">BV-YZ2020</strain>
    </source>
</reference>
<dbReference type="Proteomes" id="UP000828941">
    <property type="component" value="Chromosome 12"/>
</dbReference>
<sequence length="307" mass="34759">MAFRAFRAHSVSQGSSMVERITEEPLPSTKTAQSTVTCIYQANVAGFWRNVTVLWCKNLMNHSLHISIDSLGGDFHYNCKIDVKPWNFWGKKGYKSFDVDGHHVEVYWDLRSAKFSGGPEPSSDYYVALVSEEQVALLLGDCSKKAYKRTKAKQPLVEALLLIKKENVFAKKNFSTRACFDEKKKENDIVVESSTGAREPEMWISIDGIVLIHVKNLQWKFRGNQTIMVNKQPVHVFWDVHDWLFSHSGNGHGLFIFKPGSQEVEIEKEGSVGDGFDSDGGSSGYFSTRSNNAPSEFCLFLYCFKLE</sequence>
<evidence type="ECO:0000313" key="1">
    <source>
        <dbReference type="EMBL" id="KAI4308588.1"/>
    </source>
</evidence>
<name>A0ACB9LGJ9_BAUVA</name>
<dbReference type="EMBL" id="CM039437">
    <property type="protein sequence ID" value="KAI4308588.1"/>
    <property type="molecule type" value="Genomic_DNA"/>
</dbReference>
<gene>
    <name evidence="1" type="ORF">L6164_031645</name>
</gene>